<reference evidence="3" key="1">
    <citation type="submission" date="2019-04" db="EMBL/GenBank/DDBJ databases">
        <title>Nocardioides xinjiangensis sp. nov.</title>
        <authorList>
            <person name="Liu S."/>
        </authorList>
    </citation>
    <scope>NUCLEOTIDE SEQUENCE [LARGE SCALE GENOMIC DNA]</scope>
    <source>
        <strain evidence="3">18</strain>
    </source>
</reference>
<accession>A0A4S8Q564</accession>
<dbReference type="Proteomes" id="UP000308760">
    <property type="component" value="Unassembled WGS sequence"/>
</dbReference>
<evidence type="ECO:0000313" key="2">
    <source>
        <dbReference type="EMBL" id="THV37765.1"/>
    </source>
</evidence>
<proteinExistence type="predicted"/>
<reference evidence="2 3" key="2">
    <citation type="submission" date="2019-05" db="EMBL/GenBank/DDBJ databases">
        <title>Glycomyces buryatensis sp. nov.</title>
        <authorList>
            <person name="Nikitina E."/>
        </authorList>
    </citation>
    <scope>NUCLEOTIDE SEQUENCE [LARGE SCALE GENOMIC DNA]</scope>
    <source>
        <strain evidence="2 3">18</strain>
    </source>
</reference>
<keyword evidence="3" id="KW-1185">Reference proteome</keyword>
<protein>
    <submittedName>
        <fullName evidence="2">Uncharacterized protein</fullName>
    </submittedName>
</protein>
<dbReference type="OrthoDB" id="5189922at2"/>
<gene>
    <name evidence="2" type="ORF">FAB82_20205</name>
</gene>
<organism evidence="2 3">
    <name type="scientific">Glycomyces buryatensis</name>
    <dbReference type="NCBI Taxonomy" id="2570927"/>
    <lineage>
        <taxon>Bacteria</taxon>
        <taxon>Bacillati</taxon>
        <taxon>Actinomycetota</taxon>
        <taxon>Actinomycetes</taxon>
        <taxon>Glycomycetales</taxon>
        <taxon>Glycomycetaceae</taxon>
        <taxon>Glycomyces</taxon>
    </lineage>
</organism>
<dbReference type="AlphaFoldDB" id="A0A4S8Q564"/>
<sequence>MTKLAALTRGRFSDGTRVFTVYASSEEAPDSFQVCADDKVVDIALVVSGLNTGELQASWGDDWRTATDEWKRWLEDQAFMAYYKVKWPTVIRTKTGKRTILAPPSTPGTTNTREDRQSSPPAHPAPSADPKVRYCNG</sequence>
<dbReference type="EMBL" id="STGY01000068">
    <property type="protein sequence ID" value="THV37765.1"/>
    <property type="molecule type" value="Genomic_DNA"/>
</dbReference>
<comment type="caution">
    <text evidence="2">The sequence shown here is derived from an EMBL/GenBank/DDBJ whole genome shotgun (WGS) entry which is preliminary data.</text>
</comment>
<dbReference type="RefSeq" id="WP_136536357.1">
    <property type="nucleotide sequence ID" value="NZ_STGY01000068.1"/>
</dbReference>
<evidence type="ECO:0000256" key="1">
    <source>
        <dbReference type="SAM" id="MobiDB-lite"/>
    </source>
</evidence>
<name>A0A4S8Q564_9ACTN</name>
<feature type="region of interest" description="Disordered" evidence="1">
    <location>
        <begin position="96"/>
        <end position="137"/>
    </location>
</feature>
<evidence type="ECO:0000313" key="3">
    <source>
        <dbReference type="Proteomes" id="UP000308760"/>
    </source>
</evidence>